<evidence type="ECO:0000313" key="2">
    <source>
        <dbReference type="Proteomes" id="UP000008710"/>
    </source>
</evidence>
<reference evidence="2" key="1">
    <citation type="journal article" date="2006" name="Proc. Natl. Acad. Sci. U.S.A.">
        <title>The complete genome of Rhodococcus sp. RHA1 provides insights into a catabolic powerhouse.</title>
        <authorList>
            <person name="McLeod M.P."/>
            <person name="Warren R.L."/>
            <person name="Hsiao W.W.L."/>
            <person name="Araki N."/>
            <person name="Myhre M."/>
            <person name="Fernandes C."/>
            <person name="Miyazawa D."/>
            <person name="Wong W."/>
            <person name="Lillquist A.L."/>
            <person name="Wang D."/>
            <person name="Dosanjh M."/>
            <person name="Hara H."/>
            <person name="Petrescu A."/>
            <person name="Morin R.D."/>
            <person name="Yang G."/>
            <person name="Stott J.M."/>
            <person name="Schein J.E."/>
            <person name="Shin H."/>
            <person name="Smailus D."/>
            <person name="Siddiqui A.S."/>
            <person name="Marra M.A."/>
            <person name="Jones S.J.M."/>
            <person name="Holt R."/>
            <person name="Brinkman F.S.L."/>
            <person name="Miyauchi K."/>
            <person name="Fukuda M."/>
            <person name="Davies J.E."/>
            <person name="Mohn W.W."/>
            <person name="Eltis L.D."/>
        </authorList>
    </citation>
    <scope>NUCLEOTIDE SEQUENCE [LARGE SCALE GENOMIC DNA]</scope>
    <source>
        <strain evidence="2">RHA1</strain>
    </source>
</reference>
<geneLocation type="plasmid" evidence="1 2">
    <name>pRHL1</name>
</geneLocation>
<keyword evidence="1" id="KW-0614">Plasmid</keyword>
<name>Q0RYF0_RHOJR</name>
<protein>
    <submittedName>
        <fullName evidence="1">Uncharacterized protein</fullName>
    </submittedName>
</protein>
<accession>Q0RYF0</accession>
<dbReference type="HOGENOM" id="CLU_2318262_0_0_11"/>
<gene>
    <name evidence="1" type="ordered locus">RHA1_ro08642</name>
</gene>
<dbReference type="Proteomes" id="UP000008710">
    <property type="component" value="Plasmid pRHL1"/>
</dbReference>
<dbReference type="EMBL" id="CP000432">
    <property type="protein sequence ID" value="ABG99686.1"/>
    <property type="molecule type" value="Genomic_DNA"/>
</dbReference>
<evidence type="ECO:0000313" key="1">
    <source>
        <dbReference type="EMBL" id="ABG99686.1"/>
    </source>
</evidence>
<dbReference type="AlphaFoldDB" id="Q0RYF0"/>
<organism evidence="1 2">
    <name type="scientific">Rhodococcus jostii (strain RHA1)</name>
    <dbReference type="NCBI Taxonomy" id="101510"/>
    <lineage>
        <taxon>Bacteria</taxon>
        <taxon>Bacillati</taxon>
        <taxon>Actinomycetota</taxon>
        <taxon>Actinomycetes</taxon>
        <taxon>Mycobacteriales</taxon>
        <taxon>Nocardiaceae</taxon>
        <taxon>Rhodococcus</taxon>
    </lineage>
</organism>
<dbReference type="KEGG" id="rha:RHA1_ro08642"/>
<proteinExistence type="predicted"/>
<sequence length="99" mass="10228">MATPPADKTIFITSGWRSVDDADDALAAVLGAHRFPTTAANLVGAVRCSNLAQAASAVNGPNVQHVPSWRSTSTTQYSVTWRAATASTTVSVIGAPSEE</sequence>